<feature type="compositionally biased region" description="Basic and acidic residues" evidence="1">
    <location>
        <begin position="14"/>
        <end position="23"/>
    </location>
</feature>
<evidence type="ECO:0000313" key="2">
    <source>
        <dbReference type="EMBL" id="MBZ5749045.1"/>
    </source>
</evidence>
<evidence type="ECO:0000313" key="3">
    <source>
        <dbReference type="Proteomes" id="UP001165287"/>
    </source>
</evidence>
<dbReference type="EMBL" id="JAIQUM010000003">
    <property type="protein sequence ID" value="MBZ5749045.1"/>
    <property type="molecule type" value="Genomic_DNA"/>
</dbReference>
<keyword evidence="3" id="KW-1185">Reference proteome</keyword>
<comment type="caution">
    <text evidence="2">The sequence shown here is derived from an EMBL/GenBank/DDBJ whole genome shotgun (WGS) entry which is preliminary data.</text>
</comment>
<reference evidence="2" key="1">
    <citation type="submission" date="2024-05" db="EMBL/GenBank/DDBJ databases">
        <title>Metabacillus sp. nov., isolated from the rhizosphere soil of tomato plants.</title>
        <authorList>
            <person name="Ma R."/>
        </authorList>
    </citation>
    <scope>NUCLEOTIDE SEQUENCE</scope>
    <source>
        <strain evidence="2">DBTR6</strain>
    </source>
</reference>
<proteinExistence type="predicted"/>
<sequence length="104" mass="11730">MMGKMKTMLTNERIQQEKDRRLEANPIQEETSGDNSTSLLSHSVIDSISSLLTSNQSKWLKAYCLYGKTPSEVAKDEGVSISAVKAWLRDAIAKLKKHFLLKIF</sequence>
<dbReference type="InterPro" id="IPR013324">
    <property type="entry name" value="RNA_pol_sigma_r3/r4-like"/>
</dbReference>
<accession>A0ABS7UL52</accession>
<evidence type="ECO:0008006" key="4">
    <source>
        <dbReference type="Google" id="ProtNLM"/>
    </source>
</evidence>
<dbReference type="InterPro" id="IPR036388">
    <property type="entry name" value="WH-like_DNA-bd_sf"/>
</dbReference>
<name>A0ABS7UL52_9BACI</name>
<gene>
    <name evidence="2" type="ORF">K9V48_02040</name>
</gene>
<dbReference type="Proteomes" id="UP001165287">
    <property type="component" value="Unassembled WGS sequence"/>
</dbReference>
<feature type="compositionally biased region" description="Polar residues" evidence="1">
    <location>
        <begin position="28"/>
        <end position="38"/>
    </location>
</feature>
<evidence type="ECO:0000256" key="1">
    <source>
        <dbReference type="SAM" id="MobiDB-lite"/>
    </source>
</evidence>
<protein>
    <recommendedName>
        <fullName evidence="4">Sigma-70 family RNA polymerase sigma factor</fullName>
    </recommendedName>
</protein>
<feature type="region of interest" description="Disordered" evidence="1">
    <location>
        <begin position="1"/>
        <end position="38"/>
    </location>
</feature>
<dbReference type="SUPFAM" id="SSF88659">
    <property type="entry name" value="Sigma3 and sigma4 domains of RNA polymerase sigma factors"/>
    <property type="match status" value="1"/>
</dbReference>
<organism evidence="2 3">
    <name type="scientific">Metabacillus rhizolycopersici</name>
    <dbReference type="NCBI Taxonomy" id="2875709"/>
    <lineage>
        <taxon>Bacteria</taxon>
        <taxon>Bacillati</taxon>
        <taxon>Bacillota</taxon>
        <taxon>Bacilli</taxon>
        <taxon>Bacillales</taxon>
        <taxon>Bacillaceae</taxon>
        <taxon>Metabacillus</taxon>
    </lineage>
</organism>
<dbReference type="Gene3D" id="1.10.10.10">
    <property type="entry name" value="Winged helix-like DNA-binding domain superfamily/Winged helix DNA-binding domain"/>
    <property type="match status" value="1"/>
</dbReference>